<keyword evidence="1" id="KW-0472">Membrane</keyword>
<gene>
    <name evidence="2" type="ORF">SD70_30600</name>
</gene>
<comment type="caution">
    <text evidence="2">The sequence shown here is derived from an EMBL/GenBank/DDBJ whole genome shotgun (WGS) entry which is preliminary data.</text>
</comment>
<protein>
    <submittedName>
        <fullName evidence="2">Stage V sporulation protein AB</fullName>
    </submittedName>
</protein>
<feature type="transmembrane region" description="Helical" evidence="1">
    <location>
        <begin position="12"/>
        <end position="32"/>
    </location>
</feature>
<feature type="transmembrane region" description="Helical" evidence="1">
    <location>
        <begin position="116"/>
        <end position="139"/>
    </location>
</feature>
<dbReference type="Proteomes" id="UP000031967">
    <property type="component" value="Unassembled WGS sequence"/>
</dbReference>
<dbReference type="Pfam" id="PF13782">
    <property type="entry name" value="SpoVAB"/>
    <property type="match status" value="1"/>
</dbReference>
<evidence type="ECO:0000313" key="3">
    <source>
        <dbReference type="Proteomes" id="UP000031967"/>
    </source>
</evidence>
<feature type="transmembrane region" description="Helical" evidence="1">
    <location>
        <begin position="53"/>
        <end position="70"/>
    </location>
</feature>
<proteinExistence type="predicted"/>
<dbReference type="EMBL" id="JXAK01000095">
    <property type="protein sequence ID" value="KIL37791.1"/>
    <property type="molecule type" value="Genomic_DNA"/>
</dbReference>
<sequence length="143" mass="15038">MTEALKGAAVAFLGVAGGIAVGSGFVAFLVVLDIIPRLAQMTKSYGNIRAYEGAVIAGVLFFTLADFYGWKADLFPLGAAVFGLFAGCFVGMLAAALTEVVNVLPILARRIGLADYIAWLLLAMILGKVAGSLFEWLVYVKEG</sequence>
<dbReference type="RefSeq" id="WP_041052359.1">
    <property type="nucleotide sequence ID" value="NZ_JXAK01000095.1"/>
</dbReference>
<evidence type="ECO:0000256" key="1">
    <source>
        <dbReference type="SAM" id="Phobius"/>
    </source>
</evidence>
<feature type="transmembrane region" description="Helical" evidence="1">
    <location>
        <begin position="82"/>
        <end position="104"/>
    </location>
</feature>
<organism evidence="2 3">
    <name type="scientific">Gordoniibacillus kamchatkensis</name>
    <dbReference type="NCBI Taxonomy" id="1590651"/>
    <lineage>
        <taxon>Bacteria</taxon>
        <taxon>Bacillati</taxon>
        <taxon>Bacillota</taxon>
        <taxon>Bacilli</taxon>
        <taxon>Bacillales</taxon>
        <taxon>Paenibacillaceae</taxon>
        <taxon>Gordoniibacillus</taxon>
    </lineage>
</organism>
<keyword evidence="3" id="KW-1185">Reference proteome</keyword>
<name>A0ABR5A9Y4_9BACL</name>
<reference evidence="2 3" key="1">
    <citation type="submission" date="2014-12" db="EMBL/GenBank/DDBJ databases">
        <title>Draft genome sequence of Paenibacillus kamchatkensis strain B-2647.</title>
        <authorList>
            <person name="Karlyshev A.V."/>
            <person name="Kudryashova E.B."/>
        </authorList>
    </citation>
    <scope>NUCLEOTIDE SEQUENCE [LARGE SCALE GENOMIC DNA]</scope>
    <source>
        <strain evidence="2 3">VKM B-2647</strain>
    </source>
</reference>
<keyword evidence="1" id="KW-1133">Transmembrane helix</keyword>
<dbReference type="InterPro" id="IPR020144">
    <property type="entry name" value="SpoVAB"/>
</dbReference>
<evidence type="ECO:0000313" key="2">
    <source>
        <dbReference type="EMBL" id="KIL37791.1"/>
    </source>
</evidence>
<accession>A0ABR5A9Y4</accession>
<keyword evidence="1" id="KW-0812">Transmembrane</keyword>